<evidence type="ECO:0000256" key="2">
    <source>
        <dbReference type="SAM" id="MobiDB-lite"/>
    </source>
</evidence>
<dbReference type="Pfam" id="PF04979">
    <property type="entry name" value="IPP-2"/>
    <property type="match status" value="1"/>
</dbReference>
<dbReference type="Proteomes" id="UP000285301">
    <property type="component" value="Unassembled WGS sequence"/>
</dbReference>
<dbReference type="EMBL" id="NCKU01004319">
    <property type="protein sequence ID" value="RWS06134.1"/>
    <property type="molecule type" value="Genomic_DNA"/>
</dbReference>
<dbReference type="OrthoDB" id="551302at2759"/>
<dbReference type="Gene3D" id="6.10.250.1050">
    <property type="match status" value="1"/>
</dbReference>
<proteinExistence type="inferred from homology"/>
<evidence type="ECO:0008006" key="5">
    <source>
        <dbReference type="Google" id="ProtNLM"/>
    </source>
</evidence>
<dbReference type="InterPro" id="IPR007062">
    <property type="entry name" value="PPI-2"/>
</dbReference>
<accession>A0A3S3PD97</accession>
<dbReference type="PANTHER" id="PTHR12398">
    <property type="entry name" value="PROTEIN PHOSPHATASE INHIBITOR"/>
    <property type="match status" value="1"/>
</dbReference>
<sequence>MENLQKKPAKGILKTSSSFDQHEVHQKSQADIKWDEMNILQTLHPPDKDYGLMKIEEPKTPYSYYKDNDSDIEAGATASKIISVK</sequence>
<dbReference type="GO" id="GO:0004864">
    <property type="term" value="F:protein phosphatase inhibitor activity"/>
    <property type="evidence" value="ECO:0007669"/>
    <property type="project" value="InterPro"/>
</dbReference>
<organism evidence="3 4">
    <name type="scientific">Dinothrombium tinctorium</name>
    <dbReference type="NCBI Taxonomy" id="1965070"/>
    <lineage>
        <taxon>Eukaryota</taxon>
        <taxon>Metazoa</taxon>
        <taxon>Ecdysozoa</taxon>
        <taxon>Arthropoda</taxon>
        <taxon>Chelicerata</taxon>
        <taxon>Arachnida</taxon>
        <taxon>Acari</taxon>
        <taxon>Acariformes</taxon>
        <taxon>Trombidiformes</taxon>
        <taxon>Prostigmata</taxon>
        <taxon>Anystina</taxon>
        <taxon>Parasitengona</taxon>
        <taxon>Trombidioidea</taxon>
        <taxon>Trombidiidae</taxon>
        <taxon>Dinothrombium</taxon>
    </lineage>
</organism>
<evidence type="ECO:0000256" key="1">
    <source>
        <dbReference type="ARBA" id="ARBA00005472"/>
    </source>
</evidence>
<evidence type="ECO:0000313" key="3">
    <source>
        <dbReference type="EMBL" id="RWS06134.1"/>
    </source>
</evidence>
<dbReference type="AlphaFoldDB" id="A0A3S3PD97"/>
<feature type="region of interest" description="Disordered" evidence="2">
    <location>
        <begin position="1"/>
        <end position="27"/>
    </location>
</feature>
<keyword evidence="4" id="KW-1185">Reference proteome</keyword>
<evidence type="ECO:0000313" key="4">
    <source>
        <dbReference type="Proteomes" id="UP000285301"/>
    </source>
</evidence>
<comment type="similarity">
    <text evidence="1">Belongs to the protein phosphatase inhibitor 2 family.</text>
</comment>
<dbReference type="GO" id="GO:0009966">
    <property type="term" value="P:regulation of signal transduction"/>
    <property type="evidence" value="ECO:0007669"/>
    <property type="project" value="InterPro"/>
</dbReference>
<gene>
    <name evidence="3" type="ORF">B4U79_11866</name>
</gene>
<dbReference type="PANTHER" id="PTHR12398:SF20">
    <property type="entry name" value="PROTEIN PHOSPHATASE 1 REGULATORY INHIBITOR SUBUNIT 2"/>
    <property type="match status" value="1"/>
</dbReference>
<dbReference type="STRING" id="1965070.A0A3S3PD97"/>
<name>A0A3S3PD97_9ACAR</name>
<protein>
    <recommendedName>
        <fullName evidence="5">Protein phosphatase inhibitor 2-like protein</fullName>
    </recommendedName>
</protein>
<reference evidence="3 4" key="1">
    <citation type="journal article" date="2018" name="Gigascience">
        <title>Genomes of trombidid mites reveal novel predicted allergens and laterally-transferred genes associated with secondary metabolism.</title>
        <authorList>
            <person name="Dong X."/>
            <person name="Chaisiri K."/>
            <person name="Xia D."/>
            <person name="Armstrong S.D."/>
            <person name="Fang Y."/>
            <person name="Donnelly M.J."/>
            <person name="Kadowaki T."/>
            <person name="McGarry J.W."/>
            <person name="Darby A.C."/>
            <person name="Makepeace B.L."/>
        </authorList>
    </citation>
    <scope>NUCLEOTIDE SEQUENCE [LARGE SCALE GENOMIC DNA]</scope>
    <source>
        <strain evidence="3">UoL-WK</strain>
    </source>
</reference>
<comment type="caution">
    <text evidence="3">The sequence shown here is derived from an EMBL/GenBank/DDBJ whole genome shotgun (WGS) entry which is preliminary data.</text>
</comment>